<dbReference type="Proteomes" id="UP001164250">
    <property type="component" value="Chromosome 13"/>
</dbReference>
<dbReference type="EMBL" id="CM047909">
    <property type="protein sequence ID" value="KAJ0079913.1"/>
    <property type="molecule type" value="Genomic_DNA"/>
</dbReference>
<evidence type="ECO:0000313" key="1">
    <source>
        <dbReference type="EMBL" id="KAJ0079913.1"/>
    </source>
</evidence>
<proteinExistence type="predicted"/>
<evidence type="ECO:0000313" key="2">
    <source>
        <dbReference type="Proteomes" id="UP001164250"/>
    </source>
</evidence>
<organism evidence="1 2">
    <name type="scientific">Pistacia atlantica</name>
    <dbReference type="NCBI Taxonomy" id="434234"/>
    <lineage>
        <taxon>Eukaryota</taxon>
        <taxon>Viridiplantae</taxon>
        <taxon>Streptophyta</taxon>
        <taxon>Embryophyta</taxon>
        <taxon>Tracheophyta</taxon>
        <taxon>Spermatophyta</taxon>
        <taxon>Magnoliopsida</taxon>
        <taxon>eudicotyledons</taxon>
        <taxon>Gunneridae</taxon>
        <taxon>Pentapetalae</taxon>
        <taxon>rosids</taxon>
        <taxon>malvids</taxon>
        <taxon>Sapindales</taxon>
        <taxon>Anacardiaceae</taxon>
        <taxon>Pistacia</taxon>
    </lineage>
</organism>
<comment type="caution">
    <text evidence="1">The sequence shown here is derived from an EMBL/GenBank/DDBJ whole genome shotgun (WGS) entry which is preliminary data.</text>
</comment>
<name>A0ACC1A0M4_9ROSI</name>
<gene>
    <name evidence="1" type="ORF">Patl1_22821</name>
</gene>
<reference evidence="2" key="1">
    <citation type="journal article" date="2023" name="G3 (Bethesda)">
        <title>Genome assembly and association tests identify interacting loci associated with vigor, precocity, and sex in interspecific pistachio rootstocks.</title>
        <authorList>
            <person name="Palmer W."/>
            <person name="Jacygrad E."/>
            <person name="Sagayaradj S."/>
            <person name="Cavanaugh K."/>
            <person name="Han R."/>
            <person name="Bertier L."/>
            <person name="Beede B."/>
            <person name="Kafkas S."/>
            <person name="Golino D."/>
            <person name="Preece J."/>
            <person name="Michelmore R."/>
        </authorList>
    </citation>
    <scope>NUCLEOTIDE SEQUENCE [LARGE SCALE GENOMIC DNA]</scope>
</reference>
<keyword evidence="2" id="KW-1185">Reference proteome</keyword>
<sequence length="139" mass="15350">MAKTSPSHCLSSSEIASYLPAKNHDAPLIVERILRLLASHSILTSKLTINKWTLHDWGDNQCLKLLKNCYNALPDARKVIVVESIMPEFPKTRAVTQNISGIDLSVFNTIPGAKERKKEEFQALTTGAGFAAMEVICRA</sequence>
<accession>A0ACC1A0M4</accession>
<protein>
    <submittedName>
        <fullName evidence="1">Uncharacterized protein</fullName>
    </submittedName>
</protein>